<dbReference type="EMBL" id="CP121472">
    <property type="protein sequence ID" value="WPL17054.1"/>
    <property type="molecule type" value="Genomic_DNA"/>
</dbReference>
<organism evidence="1 2">
    <name type="scientific">Thiorhodovibrio winogradskyi</name>
    <dbReference type="NCBI Taxonomy" id="77007"/>
    <lineage>
        <taxon>Bacteria</taxon>
        <taxon>Pseudomonadati</taxon>
        <taxon>Pseudomonadota</taxon>
        <taxon>Gammaproteobacteria</taxon>
        <taxon>Chromatiales</taxon>
        <taxon>Chromatiaceae</taxon>
        <taxon>Thiorhodovibrio</taxon>
    </lineage>
</organism>
<evidence type="ECO:0000313" key="1">
    <source>
        <dbReference type="EMBL" id="WPL17054.1"/>
    </source>
</evidence>
<gene>
    <name evidence="1" type="ORF">Thiowin_02040</name>
</gene>
<dbReference type="Pfam" id="PF10986">
    <property type="entry name" value="ZrgA"/>
    <property type="match status" value="1"/>
</dbReference>
<dbReference type="RefSeq" id="WP_328987572.1">
    <property type="nucleotide sequence ID" value="NZ_CP121472.1"/>
</dbReference>
<sequence length="211" mass="23127">MSAQPTRITPALILALMTPWTLADHAHHDQHHAEYRQHGAHLHGIAALNLALEGKEVQIELHGPAANILGFEHLPSSPDQRATLDQAVAALKDGEGLFSFNDAAGCHLERATVISELLEEAHEHGHEHEHGNEHGHEHDHGYDHAHGEDGETHADMGAVYQFACETPNQLTQLTVALFEAFTGMEKIQVQYIIESQQGAAELTAKDPVIKF</sequence>
<dbReference type="Proteomes" id="UP001432180">
    <property type="component" value="Chromosome"/>
</dbReference>
<dbReference type="InterPro" id="IPR021253">
    <property type="entry name" value="ZrgA-like"/>
</dbReference>
<protein>
    <recommendedName>
        <fullName evidence="3">DUF2796 domain-containing protein</fullName>
    </recommendedName>
</protein>
<proteinExistence type="predicted"/>
<reference evidence="1 2" key="1">
    <citation type="journal article" date="2023" name="Microorganisms">
        <title>Thiorhodovibrio frisius and Trv. litoralis spp. nov., Two Novel Members from a Clade of Fastidious Purple Sulfur Bacteria That Exhibit Unique Red-Shifted Light-Harvesting Capabilities.</title>
        <authorList>
            <person name="Methner A."/>
            <person name="Kuzyk S.B."/>
            <person name="Petersen J."/>
            <person name="Bauer S."/>
            <person name="Brinkmann H."/>
            <person name="Sichau K."/>
            <person name="Wanner G."/>
            <person name="Wolf J."/>
            <person name="Neumann-Schaal M."/>
            <person name="Henke P."/>
            <person name="Tank M."/>
            <person name="Sproer C."/>
            <person name="Bunk B."/>
            <person name="Overmann J."/>
        </authorList>
    </citation>
    <scope>NUCLEOTIDE SEQUENCE [LARGE SCALE GENOMIC DNA]</scope>
    <source>
        <strain evidence="1 2">DSM 6702</strain>
    </source>
</reference>
<accession>A0ABZ0S9U3</accession>
<keyword evidence="2" id="KW-1185">Reference proteome</keyword>
<name>A0ABZ0S9U3_9GAMM</name>
<evidence type="ECO:0008006" key="3">
    <source>
        <dbReference type="Google" id="ProtNLM"/>
    </source>
</evidence>
<evidence type="ECO:0000313" key="2">
    <source>
        <dbReference type="Proteomes" id="UP001432180"/>
    </source>
</evidence>